<evidence type="ECO:0000259" key="1">
    <source>
        <dbReference type="Pfam" id="PF07002"/>
    </source>
</evidence>
<dbReference type="EMBL" id="JACTNZ010000011">
    <property type="protein sequence ID" value="KAG5526780.1"/>
    <property type="molecule type" value="Genomic_DNA"/>
</dbReference>
<gene>
    <name evidence="2" type="ORF">RHGRI_032894</name>
</gene>
<evidence type="ECO:0000313" key="2">
    <source>
        <dbReference type="EMBL" id="KAG5526780.1"/>
    </source>
</evidence>
<keyword evidence="3" id="KW-1185">Reference proteome</keyword>
<dbReference type="InterPro" id="IPR010734">
    <property type="entry name" value="Copine_C"/>
</dbReference>
<dbReference type="Proteomes" id="UP000823749">
    <property type="component" value="Chromosome 11"/>
</dbReference>
<name>A0AAV6IFU1_9ERIC</name>
<organism evidence="2 3">
    <name type="scientific">Rhododendron griersonianum</name>
    <dbReference type="NCBI Taxonomy" id="479676"/>
    <lineage>
        <taxon>Eukaryota</taxon>
        <taxon>Viridiplantae</taxon>
        <taxon>Streptophyta</taxon>
        <taxon>Embryophyta</taxon>
        <taxon>Tracheophyta</taxon>
        <taxon>Spermatophyta</taxon>
        <taxon>Magnoliopsida</taxon>
        <taxon>eudicotyledons</taxon>
        <taxon>Gunneridae</taxon>
        <taxon>Pentapetalae</taxon>
        <taxon>asterids</taxon>
        <taxon>Ericales</taxon>
        <taxon>Ericaceae</taxon>
        <taxon>Ericoideae</taxon>
        <taxon>Rhodoreae</taxon>
        <taxon>Rhododendron</taxon>
    </lineage>
</organism>
<dbReference type="AlphaFoldDB" id="A0AAV6IFU1"/>
<reference evidence="2" key="1">
    <citation type="submission" date="2020-08" db="EMBL/GenBank/DDBJ databases">
        <title>Plant Genome Project.</title>
        <authorList>
            <person name="Zhang R.-G."/>
        </authorList>
    </citation>
    <scope>NUCLEOTIDE SEQUENCE</scope>
    <source>
        <strain evidence="2">WSP0</strain>
        <tissue evidence="2">Leaf</tissue>
    </source>
</reference>
<evidence type="ECO:0000313" key="3">
    <source>
        <dbReference type="Proteomes" id="UP000823749"/>
    </source>
</evidence>
<accession>A0AAV6IFU1</accession>
<dbReference type="Pfam" id="PF07002">
    <property type="entry name" value="Copine"/>
    <property type="match status" value="1"/>
</dbReference>
<feature type="domain" description="Copine C-terminal" evidence="1">
    <location>
        <begin position="14"/>
        <end position="114"/>
    </location>
</feature>
<protein>
    <recommendedName>
        <fullName evidence="1">Copine C-terminal domain-containing protein</fullName>
    </recommendedName>
</protein>
<sequence>MGFIPSQLSGHQLQDGVITDLQETKDALAMASDLPLSILIVGVGGQILKRWRIKLLQICPAKFETVLVTRPDIFDAGVTSQVKSPSDPSQGHITEVLLVHCVSMILPARIVPICAAMRLGKKNLVPVYFDLGPDDCLVRDMVERRGELWEKHGGELWLLYGGLEKEWKDTVSALSRVDEWKLFS</sequence>
<comment type="caution">
    <text evidence="2">The sequence shown here is derived from an EMBL/GenBank/DDBJ whole genome shotgun (WGS) entry which is preliminary data.</text>
</comment>
<proteinExistence type="predicted"/>